<comment type="similarity">
    <text evidence="2">Belongs to the peptidase S49 family.</text>
</comment>
<dbReference type="GO" id="GO:0005886">
    <property type="term" value="C:plasma membrane"/>
    <property type="evidence" value="ECO:0007669"/>
    <property type="project" value="UniProtKB-SubCell"/>
</dbReference>
<feature type="domain" description="Peptidase S49 N-terminal proteobacteria" evidence="12">
    <location>
        <begin position="2"/>
        <end position="156"/>
    </location>
</feature>
<organism evidence="13 14">
    <name type="scientific">Candidatus Pantoea edessiphila</name>
    <dbReference type="NCBI Taxonomy" id="2044610"/>
    <lineage>
        <taxon>Bacteria</taxon>
        <taxon>Pseudomonadati</taxon>
        <taxon>Pseudomonadota</taxon>
        <taxon>Gammaproteobacteria</taxon>
        <taxon>Enterobacterales</taxon>
        <taxon>Erwiniaceae</taxon>
        <taxon>Pantoea</taxon>
    </lineage>
</organism>
<proteinExistence type="inferred from homology"/>
<evidence type="ECO:0000259" key="12">
    <source>
        <dbReference type="Pfam" id="PF08496"/>
    </source>
</evidence>
<evidence type="ECO:0000256" key="3">
    <source>
        <dbReference type="ARBA" id="ARBA00022475"/>
    </source>
</evidence>
<dbReference type="GO" id="GO:0004252">
    <property type="term" value="F:serine-type endopeptidase activity"/>
    <property type="evidence" value="ECO:0007669"/>
    <property type="project" value="InterPro"/>
</dbReference>
<name>A0A2P5T2M5_9GAMM</name>
<feature type="transmembrane region" description="Helical" evidence="10">
    <location>
        <begin position="14"/>
        <end position="33"/>
    </location>
</feature>
<keyword evidence="6" id="KW-0378">Hydrolase</keyword>
<dbReference type="Gene3D" id="3.90.226.10">
    <property type="entry name" value="2-enoyl-CoA Hydratase, Chain A, domain 1"/>
    <property type="match status" value="1"/>
</dbReference>
<dbReference type="AlphaFoldDB" id="A0A2P5T2M5"/>
<evidence type="ECO:0000256" key="1">
    <source>
        <dbReference type="ARBA" id="ARBA00004236"/>
    </source>
</evidence>
<dbReference type="Pfam" id="PF08496">
    <property type="entry name" value="Peptidase_S49_N"/>
    <property type="match status" value="1"/>
</dbReference>
<dbReference type="SUPFAM" id="SSF52096">
    <property type="entry name" value="ClpP/crotonase"/>
    <property type="match status" value="1"/>
</dbReference>
<evidence type="ECO:0000256" key="7">
    <source>
        <dbReference type="ARBA" id="ARBA00022825"/>
    </source>
</evidence>
<gene>
    <name evidence="13" type="ORF">CRV09_00760</name>
</gene>
<comment type="subcellular location">
    <subcellularLocation>
        <location evidence="1">Cell membrane</location>
    </subcellularLocation>
</comment>
<evidence type="ECO:0000313" key="14">
    <source>
        <dbReference type="Proteomes" id="UP000295937"/>
    </source>
</evidence>
<comment type="caution">
    <text evidence="13">The sequence shown here is derived from an EMBL/GenBank/DDBJ whole genome shotgun (WGS) entry which is preliminary data.</text>
</comment>
<dbReference type="InterPro" id="IPR029045">
    <property type="entry name" value="ClpP/crotonase-like_dom_sf"/>
</dbReference>
<dbReference type="PANTHER" id="PTHR42987:SF4">
    <property type="entry name" value="PROTEASE SOHB-RELATED"/>
    <property type="match status" value="1"/>
</dbReference>
<dbReference type="GO" id="GO:0006508">
    <property type="term" value="P:proteolysis"/>
    <property type="evidence" value="ECO:0007669"/>
    <property type="project" value="UniProtKB-KW"/>
</dbReference>
<dbReference type="InterPro" id="IPR013703">
    <property type="entry name" value="Peptidase_S49_N_proteobac"/>
</dbReference>
<dbReference type="InterPro" id="IPR002142">
    <property type="entry name" value="Peptidase_S49"/>
</dbReference>
<dbReference type="EMBL" id="PDKR01000001">
    <property type="protein sequence ID" value="PPI88828.1"/>
    <property type="molecule type" value="Genomic_DNA"/>
</dbReference>
<evidence type="ECO:0000256" key="4">
    <source>
        <dbReference type="ARBA" id="ARBA00022670"/>
    </source>
</evidence>
<feature type="domain" description="Peptidase S49" evidence="11">
    <location>
        <begin position="160"/>
        <end position="304"/>
    </location>
</feature>
<keyword evidence="9 10" id="KW-0472">Membrane</keyword>
<evidence type="ECO:0000256" key="5">
    <source>
        <dbReference type="ARBA" id="ARBA00022692"/>
    </source>
</evidence>
<dbReference type="InterPro" id="IPR047272">
    <property type="entry name" value="S49_SppA_C"/>
</dbReference>
<keyword evidence="8 10" id="KW-1133">Transmembrane helix</keyword>
<evidence type="ECO:0000256" key="8">
    <source>
        <dbReference type="ARBA" id="ARBA00022989"/>
    </source>
</evidence>
<dbReference type="Proteomes" id="UP000295937">
    <property type="component" value="Unassembled WGS sequence"/>
</dbReference>
<keyword evidence="3" id="KW-1003">Cell membrane</keyword>
<evidence type="ECO:0000259" key="11">
    <source>
        <dbReference type="Pfam" id="PF01343"/>
    </source>
</evidence>
<evidence type="ECO:0000256" key="2">
    <source>
        <dbReference type="ARBA" id="ARBA00008683"/>
    </source>
</evidence>
<keyword evidence="5 10" id="KW-0812">Transmembrane</keyword>
<evidence type="ECO:0000256" key="6">
    <source>
        <dbReference type="ARBA" id="ARBA00022801"/>
    </source>
</evidence>
<evidence type="ECO:0000256" key="9">
    <source>
        <dbReference type="ARBA" id="ARBA00023136"/>
    </source>
</evidence>
<dbReference type="RefSeq" id="WP_136132254.1">
    <property type="nucleotide sequence ID" value="NZ_PDKR01000001.1"/>
</dbReference>
<reference evidence="13 14" key="1">
    <citation type="journal article" date="2018" name="Genome Biol. Evol.">
        <title>Cladogenesis and Genomic Streamlining in Extracellular Endosymbionts of Tropical Stink Bugs.</title>
        <authorList>
            <person name="Otero-Bravo A."/>
            <person name="Goffredi S."/>
            <person name="Sabree Z.L."/>
        </authorList>
    </citation>
    <scope>NUCLEOTIDE SEQUENCE [LARGE SCALE GENOMIC DNA]</scope>
    <source>
        <strain evidence="13 14">SoEO</strain>
    </source>
</reference>
<dbReference type="NCBIfam" id="NF008745">
    <property type="entry name" value="PRK11778.1"/>
    <property type="match status" value="1"/>
</dbReference>
<dbReference type="PANTHER" id="PTHR42987">
    <property type="entry name" value="PEPTIDASE S49"/>
    <property type="match status" value="1"/>
</dbReference>
<keyword evidence="7" id="KW-0720">Serine protease</keyword>
<dbReference type="Gene3D" id="6.20.330.10">
    <property type="match status" value="1"/>
</dbReference>
<dbReference type="Pfam" id="PF01343">
    <property type="entry name" value="Peptidase_S49"/>
    <property type="match status" value="1"/>
</dbReference>
<dbReference type="OrthoDB" id="5614232at2"/>
<keyword evidence="4 13" id="KW-0645">Protease</keyword>
<dbReference type="CDD" id="cd07023">
    <property type="entry name" value="S49_Sppa_N_C"/>
    <property type="match status" value="1"/>
</dbReference>
<sequence length="342" mass="39003">MNFLLNYGLFLTKFATAIILIFAVALIFISGTLRRKNQGGRFHIKNLNKDYSQMKRDLQLSKISSQAKKNWLKKKKKEKKKQFKLEKTAIKNGELQEKNTLYVIDFKGSISAKEVDSLRKEVSAILAVNQVNDKVLIRLESSGGVVHGYGLAASQIQRMRDRGLHITVAVDKVAASGGYMMACVANHIIATPFSVLGSVGVVAQIPNFNRLLKQNNIDIEMHTAGQYKRTLTLFGENTEEGREKFKEELNKTHSLFKNFVYKMRPIVNIDNISTGEYWYGHDALSMGLIDEIGTSDDFIINSMDDFNVISIRYIKRRSKIFDILMDETSILKDSYFFKYIKK</sequence>
<accession>A0A2P5T2M5</accession>
<evidence type="ECO:0000313" key="13">
    <source>
        <dbReference type="EMBL" id="PPI88828.1"/>
    </source>
</evidence>
<protein>
    <submittedName>
        <fullName evidence="13">Protease SohB</fullName>
    </submittedName>
</protein>
<evidence type="ECO:0000256" key="10">
    <source>
        <dbReference type="SAM" id="Phobius"/>
    </source>
</evidence>